<protein>
    <submittedName>
        <fullName evidence="1">(Atlantic silverside) hypothetical protein</fullName>
    </submittedName>
</protein>
<evidence type="ECO:0000313" key="2">
    <source>
        <dbReference type="Proteomes" id="UP000677803"/>
    </source>
</evidence>
<reference evidence="1" key="1">
    <citation type="submission" date="2021-05" db="EMBL/GenBank/DDBJ databases">
        <authorList>
            <person name="Tigano A."/>
        </authorList>
    </citation>
    <scope>NUCLEOTIDE SEQUENCE</scope>
</reference>
<name>A0A8S4BCX6_9TELE</name>
<evidence type="ECO:0000313" key="1">
    <source>
        <dbReference type="EMBL" id="CAG5958427.1"/>
    </source>
</evidence>
<gene>
    <name evidence="1" type="ORF">MMEN_LOCUS15250</name>
</gene>
<dbReference type="Proteomes" id="UP000677803">
    <property type="component" value="Unassembled WGS sequence"/>
</dbReference>
<organism evidence="1 2">
    <name type="scientific">Menidia menidia</name>
    <name type="common">Atlantic silverside</name>
    <dbReference type="NCBI Taxonomy" id="238744"/>
    <lineage>
        <taxon>Eukaryota</taxon>
        <taxon>Metazoa</taxon>
        <taxon>Chordata</taxon>
        <taxon>Craniata</taxon>
        <taxon>Vertebrata</taxon>
        <taxon>Euteleostomi</taxon>
        <taxon>Actinopterygii</taxon>
        <taxon>Neopterygii</taxon>
        <taxon>Teleostei</taxon>
        <taxon>Neoteleostei</taxon>
        <taxon>Acanthomorphata</taxon>
        <taxon>Ovalentaria</taxon>
        <taxon>Atherinomorphae</taxon>
        <taxon>Atheriniformes</taxon>
        <taxon>Atherinopsidae</taxon>
        <taxon>Menidiinae</taxon>
        <taxon>Menidia</taxon>
    </lineage>
</organism>
<dbReference type="EMBL" id="CAJRST010022223">
    <property type="protein sequence ID" value="CAG5958427.1"/>
    <property type="molecule type" value="Genomic_DNA"/>
</dbReference>
<accession>A0A8S4BCX6</accession>
<proteinExistence type="predicted"/>
<sequence length="80" mass="9221">MAVRCWERIFSELITGMRAKVPLGYRRHCGCSFSPDVTTRSVLATPAQGAPRHTKALMYLSFQACGCWLRKYRVYMFPML</sequence>
<comment type="caution">
    <text evidence="1">The sequence shown here is derived from an EMBL/GenBank/DDBJ whole genome shotgun (WGS) entry which is preliminary data.</text>
</comment>
<keyword evidence="2" id="KW-1185">Reference proteome</keyword>
<dbReference type="AlphaFoldDB" id="A0A8S4BCX6"/>